<feature type="region of interest" description="Disordered" evidence="1">
    <location>
        <begin position="24"/>
        <end position="65"/>
    </location>
</feature>
<reference evidence="3" key="2">
    <citation type="submission" date="2015-01" db="EMBL/GenBank/DDBJ databases">
        <title>Evolutionary Origins and Diversification of the Mycorrhizal Mutualists.</title>
        <authorList>
            <consortium name="DOE Joint Genome Institute"/>
            <consortium name="Mycorrhizal Genomics Consortium"/>
            <person name="Kohler A."/>
            <person name="Kuo A."/>
            <person name="Nagy L.G."/>
            <person name="Floudas D."/>
            <person name="Copeland A."/>
            <person name="Barry K.W."/>
            <person name="Cichocki N."/>
            <person name="Veneault-Fourrey C."/>
            <person name="LaButti K."/>
            <person name="Lindquist E.A."/>
            <person name="Lipzen A."/>
            <person name="Lundell T."/>
            <person name="Morin E."/>
            <person name="Murat C."/>
            <person name="Riley R."/>
            <person name="Ohm R."/>
            <person name="Sun H."/>
            <person name="Tunlid A."/>
            <person name="Henrissat B."/>
            <person name="Grigoriev I.V."/>
            <person name="Hibbett D.S."/>
            <person name="Martin F."/>
        </authorList>
    </citation>
    <scope>NUCLEOTIDE SEQUENCE [LARGE SCALE GENOMIC DNA]</scope>
    <source>
        <strain evidence="3">Foug A</strain>
    </source>
</reference>
<name>A0A0C3ALF7_9AGAM</name>
<dbReference type="Proteomes" id="UP000053989">
    <property type="component" value="Unassembled WGS sequence"/>
</dbReference>
<dbReference type="EMBL" id="KN822020">
    <property type="protein sequence ID" value="KIM65782.1"/>
    <property type="molecule type" value="Genomic_DNA"/>
</dbReference>
<dbReference type="HOGENOM" id="CLU_2374020_0_0_1"/>
<protein>
    <submittedName>
        <fullName evidence="2">Uncharacterized protein</fullName>
    </submittedName>
</protein>
<proteinExistence type="predicted"/>
<reference evidence="2 3" key="1">
    <citation type="submission" date="2014-04" db="EMBL/GenBank/DDBJ databases">
        <authorList>
            <consortium name="DOE Joint Genome Institute"/>
            <person name="Kuo A."/>
            <person name="Kohler A."/>
            <person name="Nagy L.G."/>
            <person name="Floudas D."/>
            <person name="Copeland A."/>
            <person name="Barry K.W."/>
            <person name="Cichocki N."/>
            <person name="Veneault-Fourrey C."/>
            <person name="LaButti K."/>
            <person name="Lindquist E.A."/>
            <person name="Lipzen A."/>
            <person name="Lundell T."/>
            <person name="Morin E."/>
            <person name="Murat C."/>
            <person name="Sun H."/>
            <person name="Tunlid A."/>
            <person name="Henrissat B."/>
            <person name="Grigoriev I.V."/>
            <person name="Hibbett D.S."/>
            <person name="Martin F."/>
            <person name="Nordberg H.P."/>
            <person name="Cantor M.N."/>
            <person name="Hua S.X."/>
        </authorList>
    </citation>
    <scope>NUCLEOTIDE SEQUENCE [LARGE SCALE GENOMIC DNA]</scope>
    <source>
        <strain evidence="2 3">Foug A</strain>
    </source>
</reference>
<dbReference type="InParanoid" id="A0A0C3ALF7"/>
<dbReference type="AlphaFoldDB" id="A0A0C3ALF7"/>
<gene>
    <name evidence="2" type="ORF">SCLCIDRAFT_415949</name>
</gene>
<evidence type="ECO:0000313" key="2">
    <source>
        <dbReference type="EMBL" id="KIM65782.1"/>
    </source>
</evidence>
<organism evidence="2 3">
    <name type="scientific">Scleroderma citrinum Foug A</name>
    <dbReference type="NCBI Taxonomy" id="1036808"/>
    <lineage>
        <taxon>Eukaryota</taxon>
        <taxon>Fungi</taxon>
        <taxon>Dikarya</taxon>
        <taxon>Basidiomycota</taxon>
        <taxon>Agaricomycotina</taxon>
        <taxon>Agaricomycetes</taxon>
        <taxon>Agaricomycetidae</taxon>
        <taxon>Boletales</taxon>
        <taxon>Sclerodermatineae</taxon>
        <taxon>Sclerodermataceae</taxon>
        <taxon>Scleroderma</taxon>
    </lineage>
</organism>
<accession>A0A0C3ALF7</accession>
<evidence type="ECO:0000313" key="3">
    <source>
        <dbReference type="Proteomes" id="UP000053989"/>
    </source>
</evidence>
<evidence type="ECO:0000256" key="1">
    <source>
        <dbReference type="SAM" id="MobiDB-lite"/>
    </source>
</evidence>
<keyword evidence="3" id="KW-1185">Reference proteome</keyword>
<sequence>MKLALLLLGGRVCRRLTRIPESAQVSRRGETRTIGVGPAGHGSCDDTTTDSEDGHEWSCSEAPHLSAMPDTKMQWPIRLYSGTMGPPVVICRSTV</sequence>